<keyword evidence="1" id="KW-1133">Transmembrane helix</keyword>
<dbReference type="Proteomes" id="UP000326505">
    <property type="component" value="Chromosome"/>
</dbReference>
<proteinExistence type="predicted"/>
<feature type="transmembrane region" description="Helical" evidence="1">
    <location>
        <begin position="6"/>
        <end position="24"/>
    </location>
</feature>
<keyword evidence="6" id="KW-1185">Reference proteome</keyword>
<dbReference type="EMBL" id="JACHJD010000009">
    <property type="protein sequence ID" value="MBB5106299.1"/>
    <property type="molecule type" value="Genomic_DNA"/>
</dbReference>
<evidence type="ECO:0000259" key="2">
    <source>
        <dbReference type="Pfam" id="PF12158"/>
    </source>
</evidence>
<evidence type="ECO:0000313" key="4">
    <source>
        <dbReference type="EMBL" id="QEV60187.1"/>
    </source>
</evidence>
<organism evidence="4 5">
    <name type="scientific">Streptomyces spectabilis</name>
    <dbReference type="NCBI Taxonomy" id="68270"/>
    <lineage>
        <taxon>Bacteria</taxon>
        <taxon>Bacillati</taxon>
        <taxon>Actinomycetota</taxon>
        <taxon>Actinomycetes</taxon>
        <taxon>Kitasatosporales</taxon>
        <taxon>Streptomycetaceae</taxon>
        <taxon>Streptomyces</taxon>
    </lineage>
</organism>
<evidence type="ECO:0000313" key="3">
    <source>
        <dbReference type="EMBL" id="MBB5106299.1"/>
    </source>
</evidence>
<dbReference type="RefSeq" id="WP_150511293.1">
    <property type="nucleotide sequence ID" value="NZ_BMSQ01000011.1"/>
</dbReference>
<dbReference type="Proteomes" id="UP000549009">
    <property type="component" value="Unassembled WGS sequence"/>
</dbReference>
<reference evidence="3 6" key="2">
    <citation type="submission" date="2020-08" db="EMBL/GenBank/DDBJ databases">
        <title>Genomic Encyclopedia of Type Strains, Phase III (KMG-III): the genomes of soil and plant-associated and newly described type strains.</title>
        <authorList>
            <person name="Whitman W."/>
        </authorList>
    </citation>
    <scope>NUCLEOTIDE SEQUENCE [LARGE SCALE GENOMIC DNA]</scope>
    <source>
        <strain evidence="3 6">CECT 3146</strain>
    </source>
</reference>
<name>A0A5P2X592_STRST</name>
<dbReference type="AlphaFoldDB" id="A0A5P2X592"/>
<dbReference type="KEGG" id="sspb:CP982_16820"/>
<dbReference type="InterPro" id="IPR021994">
    <property type="entry name" value="DUF3592"/>
</dbReference>
<dbReference type="EMBL" id="CP023690">
    <property type="protein sequence ID" value="QEV60187.1"/>
    <property type="molecule type" value="Genomic_DNA"/>
</dbReference>
<reference evidence="4 5" key="1">
    <citation type="submission" date="2017-09" db="EMBL/GenBank/DDBJ databases">
        <authorList>
            <person name="Lee N."/>
            <person name="Cho B.-K."/>
        </authorList>
    </citation>
    <scope>NUCLEOTIDE SEQUENCE [LARGE SCALE GENOMIC DNA]</scope>
    <source>
        <strain evidence="4 5">ATCC 27465</strain>
    </source>
</reference>
<keyword evidence="1" id="KW-0812">Transmembrane</keyword>
<keyword evidence="1" id="KW-0472">Membrane</keyword>
<feature type="domain" description="DUF3592" evidence="2">
    <location>
        <begin position="54"/>
        <end position="112"/>
    </location>
</feature>
<dbReference type="OrthoDB" id="4221100at2"/>
<gene>
    <name evidence="4" type="ORF">CP982_16820</name>
    <name evidence="3" type="ORF">FHS40_005403</name>
</gene>
<evidence type="ECO:0000256" key="1">
    <source>
        <dbReference type="SAM" id="Phobius"/>
    </source>
</evidence>
<feature type="transmembrane region" description="Helical" evidence="1">
    <location>
        <begin position="117"/>
        <end position="141"/>
    </location>
</feature>
<evidence type="ECO:0000313" key="6">
    <source>
        <dbReference type="Proteomes" id="UP000549009"/>
    </source>
</evidence>
<evidence type="ECO:0000313" key="5">
    <source>
        <dbReference type="Proteomes" id="UP000326505"/>
    </source>
</evidence>
<sequence length="179" mass="19696">MDALLYLVPLIMAGIAIVMAAAIVRRSAQMRRAWRSGLTARARCLRTYTTTSGRGGDRHHHVSTTLHHVYEFVTREGRTVRFEEENGPGTIIEGDVVTVYYAPERPERATAHAPRPVANTLVTVAVLGFLGLIVAFCLFFVSEARAFSDDFGWGDGVSVEDDPAPDVPWDESDPEIVVP</sequence>
<dbReference type="Pfam" id="PF12158">
    <property type="entry name" value="DUF3592"/>
    <property type="match status" value="1"/>
</dbReference>
<protein>
    <submittedName>
        <fullName evidence="4">DUF3592 domain-containing protein</fullName>
    </submittedName>
</protein>
<accession>A0A5P2X592</accession>